<evidence type="ECO:0000313" key="3">
    <source>
        <dbReference type="Proteomes" id="UP000030408"/>
    </source>
</evidence>
<reference evidence="2 3" key="1">
    <citation type="submission" date="2014-02" db="EMBL/GenBank/DDBJ databases">
        <title>Draft genome sequence of Lysinibacillus sinduriensis JCM 15800.</title>
        <authorList>
            <person name="Zhang F."/>
            <person name="Wang G."/>
            <person name="Zhang L."/>
        </authorList>
    </citation>
    <scope>NUCLEOTIDE SEQUENCE [LARGE SCALE GENOMIC DNA]</scope>
    <source>
        <strain evidence="2 3">JCM 15800</strain>
    </source>
</reference>
<organism evidence="2 3">
    <name type="scientific">Ureibacillus sinduriensis BLB-1 = JCM 15800</name>
    <dbReference type="NCBI Taxonomy" id="1384057"/>
    <lineage>
        <taxon>Bacteria</taxon>
        <taxon>Bacillati</taxon>
        <taxon>Bacillota</taxon>
        <taxon>Bacilli</taxon>
        <taxon>Bacillales</taxon>
        <taxon>Caryophanaceae</taxon>
        <taxon>Ureibacillus</taxon>
    </lineage>
</organism>
<comment type="caution">
    <text evidence="2">The sequence shown here is derived from an EMBL/GenBank/DDBJ whole genome shotgun (WGS) entry which is preliminary data.</text>
</comment>
<dbReference type="RefSeq" id="WP_036196993.1">
    <property type="nucleotide sequence ID" value="NZ_AVCY01000038.1"/>
</dbReference>
<dbReference type="AlphaFoldDB" id="A0A0A3IB98"/>
<gene>
    <name evidence="2" type="ORF">CD33_00215</name>
</gene>
<evidence type="ECO:0000259" key="1">
    <source>
        <dbReference type="Pfam" id="PF11181"/>
    </source>
</evidence>
<keyword evidence="3" id="KW-1185">Reference proteome</keyword>
<dbReference type="Proteomes" id="UP000030408">
    <property type="component" value="Unassembled WGS sequence"/>
</dbReference>
<dbReference type="OrthoDB" id="2353304at2"/>
<dbReference type="eggNOG" id="ENOG503371K">
    <property type="taxonomic scope" value="Bacteria"/>
</dbReference>
<feature type="domain" description="General stress protein 17M-like" evidence="1">
    <location>
        <begin position="7"/>
        <end position="98"/>
    </location>
</feature>
<dbReference type="EMBL" id="JPVO01000018">
    <property type="protein sequence ID" value="KGR80093.1"/>
    <property type="molecule type" value="Genomic_DNA"/>
</dbReference>
<dbReference type="Pfam" id="PF11181">
    <property type="entry name" value="YflT"/>
    <property type="match status" value="1"/>
</dbReference>
<evidence type="ECO:0000313" key="2">
    <source>
        <dbReference type="EMBL" id="KGR80093.1"/>
    </source>
</evidence>
<protein>
    <submittedName>
        <fullName evidence="2">General stress protein</fullName>
    </submittedName>
</protein>
<name>A0A0A3IB98_9BACL</name>
<dbReference type="STRING" id="1384057.CD33_00215"/>
<accession>A0A0A3IB98</accession>
<sequence>MTVKLTVENVVQAKQEVENLEAQGYLRDNIYIFAHYEEREDDINEALGTEEAGIAEQGFLTSMKNLVSSRGDELRNELASVGLSETEAAQFEKELDTGKLVIVANK</sequence>
<dbReference type="InterPro" id="IPR025889">
    <property type="entry name" value="GSP17M-like_dom"/>
</dbReference>
<proteinExistence type="predicted"/>